<dbReference type="GO" id="GO:0016740">
    <property type="term" value="F:transferase activity"/>
    <property type="evidence" value="ECO:0007669"/>
    <property type="project" value="UniProtKB-KW"/>
</dbReference>
<evidence type="ECO:0000313" key="3">
    <source>
        <dbReference type="Proteomes" id="UP000315364"/>
    </source>
</evidence>
<dbReference type="InterPro" id="IPR011009">
    <property type="entry name" value="Kinase-like_dom_sf"/>
</dbReference>
<accession>A0A5B8LSE8</accession>
<dbReference type="EMBL" id="CP042304">
    <property type="protein sequence ID" value="QDZ10160.1"/>
    <property type="molecule type" value="Genomic_DNA"/>
</dbReference>
<dbReference type="KEGG" id="dea:FPZ08_05015"/>
<organism evidence="2 3">
    <name type="scientific">Devosia ginsengisoli</name>
    <dbReference type="NCBI Taxonomy" id="400770"/>
    <lineage>
        <taxon>Bacteria</taxon>
        <taxon>Pseudomonadati</taxon>
        <taxon>Pseudomonadota</taxon>
        <taxon>Alphaproteobacteria</taxon>
        <taxon>Hyphomicrobiales</taxon>
        <taxon>Devosiaceae</taxon>
        <taxon>Devosia</taxon>
    </lineage>
</organism>
<evidence type="ECO:0000259" key="1">
    <source>
        <dbReference type="Pfam" id="PF01636"/>
    </source>
</evidence>
<sequence>MAAWLDIAALLGSDAAMSGQNPVDEPIPTADIAAKIVRERLGWPMPDIRRFTTGIAFFVYDVRQGAENVVVRIGRPSQATALAESLALWGRLAPLGVPLPRILVDGTAEKLPFVIMTRLDGTDLGHVMAGLPANRLTAIAHAVADAQMATARLGLGKGFGYAARPEVAPHRNWGDVVAAHIERSLRRIADNGLFPITIAEGVLARLAMHRLALDAMLPVPFLHDTTTKNVIVTETGDFSGIVDVDDLCFGDPRYAAALTRAALLTFGAGPLDYVQPWLQRMGLLDDDVFAFYVAAFLLDFISEHGMVFNGNQAPSDPAMRERLANLLAQTLDGAS</sequence>
<dbReference type="Gene3D" id="3.90.1200.10">
    <property type="match status" value="1"/>
</dbReference>
<name>A0A5B8LSE8_9HYPH</name>
<dbReference type="SUPFAM" id="SSF56112">
    <property type="entry name" value="Protein kinase-like (PK-like)"/>
    <property type="match status" value="1"/>
</dbReference>
<dbReference type="Pfam" id="PF01636">
    <property type="entry name" value="APH"/>
    <property type="match status" value="1"/>
</dbReference>
<dbReference type="Proteomes" id="UP000315364">
    <property type="component" value="Chromosome"/>
</dbReference>
<dbReference type="AlphaFoldDB" id="A0A5B8LSE8"/>
<keyword evidence="2" id="KW-0808">Transferase</keyword>
<dbReference type="InterPro" id="IPR002575">
    <property type="entry name" value="Aminoglycoside_PTrfase"/>
</dbReference>
<proteinExistence type="predicted"/>
<dbReference type="RefSeq" id="WP_146288964.1">
    <property type="nucleotide sequence ID" value="NZ_CP042304.1"/>
</dbReference>
<evidence type="ECO:0000313" key="2">
    <source>
        <dbReference type="EMBL" id="QDZ10160.1"/>
    </source>
</evidence>
<gene>
    <name evidence="2" type="ORF">FPZ08_05015</name>
</gene>
<dbReference type="OrthoDB" id="9797603at2"/>
<reference evidence="2 3" key="1">
    <citation type="submission" date="2019-07" db="EMBL/GenBank/DDBJ databases">
        <title>Full genome sequence of Devosia sp. Gsoil 520.</title>
        <authorList>
            <person name="Im W.-T."/>
        </authorList>
    </citation>
    <scope>NUCLEOTIDE SEQUENCE [LARGE SCALE GENOMIC DNA]</scope>
    <source>
        <strain evidence="2 3">Gsoil 520</strain>
    </source>
</reference>
<keyword evidence="3" id="KW-1185">Reference proteome</keyword>
<protein>
    <submittedName>
        <fullName evidence="2">Aminoglycoside phosphotransferase family protein</fullName>
    </submittedName>
</protein>
<feature type="domain" description="Aminoglycoside phosphotransferase" evidence="1">
    <location>
        <begin position="47"/>
        <end position="256"/>
    </location>
</feature>